<feature type="transmembrane region" description="Helical" evidence="1">
    <location>
        <begin position="94"/>
        <end position="115"/>
    </location>
</feature>
<sequence length="309" mass="35309">MNYEDEVRTERDIRMSDYWCLFGVTLLYWDHILTLPAEIKYLWNRPHRSISSYMFFLNRYFTASTNIIVIVSRLGPVSLLESPSCASLQTIRDIIVVVAQVIVLLIMTMRIYALYERNKRLLWILLTILILGLAGSAVDFGMNGGSCAQFSLFYRSRESSLESRRCHTPRDDRQAAQAAVPWEAAFFYDTLIFSLALYKAYRTKKELGVRLPLLNIIVRDGEVFRNNSTIRNLLIPLRSIGSLYFGAMSLAGLANILTFYVSLGCYFLRLIIVSILGYTARRSIHESRSIASGEQYLGDFGFQTYAAST</sequence>
<comment type="caution">
    <text evidence="3">The sequence shown here is derived from an EMBL/GenBank/DDBJ whole genome shotgun (WGS) entry which is preliminary data.</text>
</comment>
<gene>
    <name evidence="3" type="ORF">VNI00_006170</name>
</gene>
<keyword evidence="1" id="KW-1133">Transmembrane helix</keyword>
<feature type="transmembrane region" description="Helical" evidence="1">
    <location>
        <begin position="122"/>
        <end position="142"/>
    </location>
</feature>
<dbReference type="Pfam" id="PF20151">
    <property type="entry name" value="DUF6533"/>
    <property type="match status" value="1"/>
</dbReference>
<feature type="transmembrane region" description="Helical" evidence="1">
    <location>
        <begin position="233"/>
        <end position="253"/>
    </location>
</feature>
<feature type="transmembrane region" description="Helical" evidence="1">
    <location>
        <begin position="259"/>
        <end position="280"/>
    </location>
</feature>
<name>A0AAW0D933_9AGAR</name>
<evidence type="ECO:0000256" key="1">
    <source>
        <dbReference type="SAM" id="Phobius"/>
    </source>
</evidence>
<keyword evidence="1" id="KW-0472">Membrane</keyword>
<feature type="transmembrane region" description="Helical" evidence="1">
    <location>
        <begin position="56"/>
        <end position="74"/>
    </location>
</feature>
<evidence type="ECO:0000313" key="4">
    <source>
        <dbReference type="Proteomes" id="UP001383192"/>
    </source>
</evidence>
<evidence type="ECO:0000259" key="2">
    <source>
        <dbReference type="Pfam" id="PF20151"/>
    </source>
</evidence>
<keyword evidence="1" id="KW-0812">Transmembrane</keyword>
<reference evidence="3 4" key="1">
    <citation type="submission" date="2024-01" db="EMBL/GenBank/DDBJ databases">
        <title>A draft genome for a cacao thread blight-causing isolate of Paramarasmius palmivorus.</title>
        <authorList>
            <person name="Baruah I.K."/>
            <person name="Bukari Y."/>
            <person name="Amoako-Attah I."/>
            <person name="Meinhardt L.W."/>
            <person name="Bailey B.A."/>
            <person name="Cohen S.P."/>
        </authorList>
    </citation>
    <scope>NUCLEOTIDE SEQUENCE [LARGE SCALE GENOMIC DNA]</scope>
    <source>
        <strain evidence="3 4">GH-12</strain>
    </source>
</reference>
<dbReference type="AlphaFoldDB" id="A0AAW0D933"/>
<feature type="domain" description="DUF6533" evidence="2">
    <location>
        <begin position="23"/>
        <end position="62"/>
    </location>
</feature>
<feature type="transmembrane region" description="Helical" evidence="1">
    <location>
        <begin position="179"/>
        <end position="198"/>
    </location>
</feature>
<proteinExistence type="predicted"/>
<dbReference type="EMBL" id="JAYKXP010000018">
    <property type="protein sequence ID" value="KAK7047842.1"/>
    <property type="molecule type" value="Genomic_DNA"/>
</dbReference>
<evidence type="ECO:0000313" key="3">
    <source>
        <dbReference type="EMBL" id="KAK7047842.1"/>
    </source>
</evidence>
<organism evidence="3 4">
    <name type="scientific">Paramarasmius palmivorus</name>
    <dbReference type="NCBI Taxonomy" id="297713"/>
    <lineage>
        <taxon>Eukaryota</taxon>
        <taxon>Fungi</taxon>
        <taxon>Dikarya</taxon>
        <taxon>Basidiomycota</taxon>
        <taxon>Agaricomycotina</taxon>
        <taxon>Agaricomycetes</taxon>
        <taxon>Agaricomycetidae</taxon>
        <taxon>Agaricales</taxon>
        <taxon>Marasmiineae</taxon>
        <taxon>Marasmiaceae</taxon>
        <taxon>Paramarasmius</taxon>
    </lineage>
</organism>
<accession>A0AAW0D933</accession>
<keyword evidence="4" id="KW-1185">Reference proteome</keyword>
<dbReference type="InterPro" id="IPR045340">
    <property type="entry name" value="DUF6533"/>
</dbReference>
<dbReference type="Proteomes" id="UP001383192">
    <property type="component" value="Unassembled WGS sequence"/>
</dbReference>
<protein>
    <recommendedName>
        <fullName evidence="2">DUF6533 domain-containing protein</fullName>
    </recommendedName>
</protein>